<dbReference type="InterPro" id="IPR020449">
    <property type="entry name" value="Tscrpt_reg_AraC-type_HTH"/>
</dbReference>
<keyword evidence="3" id="KW-0804">Transcription</keyword>
<dbReference type="EMBL" id="AP026801">
    <property type="protein sequence ID" value="BDR56632.1"/>
    <property type="molecule type" value="Genomic_DNA"/>
</dbReference>
<organism evidence="5 6">
    <name type="scientific">Xylocopilactobacillus apis</name>
    <dbReference type="NCBI Taxonomy" id="2932183"/>
    <lineage>
        <taxon>Bacteria</taxon>
        <taxon>Bacillati</taxon>
        <taxon>Bacillota</taxon>
        <taxon>Bacilli</taxon>
        <taxon>Lactobacillales</taxon>
        <taxon>Lactobacillaceae</taxon>
        <taxon>Xylocopilactobacillus</taxon>
    </lineage>
</organism>
<name>A0AAU9CRR6_9LACO</name>
<dbReference type="SUPFAM" id="SSF51215">
    <property type="entry name" value="Regulatory protein AraC"/>
    <property type="match status" value="1"/>
</dbReference>
<sequence>MDLEILNQLRQNNKPRDWEELKPMMEPPKTGKFNDNPVYEFFYTLTDSLEINPQSIGVSVQPVKSYIPFHIHNYVEITVPLLGECTVVTNKEEILVSQNNIIIIGNHTTHTVKPIEDGAIVVNISLKGSAFTLNDFNFMQQKASGQNISNMLFSLLSNENLGENTYSLFKTSHVVPIINSIYDIISEYYHPDIQTNQIIRLEILTLFSRLIRAASKSNANIKINNKASGNNLLSLLLYIERNYANITLEQMGHHFGFNPNYLSNYLKTQTGMSFIQLVHLQRVNVAAEYLVYTTAPIDQISLKIGYENPSYFYKIFKKILNSSPSEYRKEHQV</sequence>
<dbReference type="Gene3D" id="1.10.10.60">
    <property type="entry name" value="Homeodomain-like"/>
    <property type="match status" value="2"/>
</dbReference>
<keyword evidence="1" id="KW-0805">Transcription regulation</keyword>
<dbReference type="PANTHER" id="PTHR43280">
    <property type="entry name" value="ARAC-FAMILY TRANSCRIPTIONAL REGULATOR"/>
    <property type="match status" value="1"/>
</dbReference>
<dbReference type="PROSITE" id="PS01124">
    <property type="entry name" value="HTH_ARAC_FAMILY_2"/>
    <property type="match status" value="1"/>
</dbReference>
<dbReference type="Pfam" id="PF12833">
    <property type="entry name" value="HTH_18"/>
    <property type="match status" value="1"/>
</dbReference>
<keyword evidence="6" id="KW-1185">Reference proteome</keyword>
<dbReference type="RefSeq" id="WP_317694941.1">
    <property type="nucleotide sequence ID" value="NZ_AP026801.1"/>
</dbReference>
<dbReference type="Proteomes" id="UP001321804">
    <property type="component" value="Chromosome"/>
</dbReference>
<reference evidence="5 6" key="1">
    <citation type="journal article" date="2023" name="Microbiol. Spectr.">
        <title>Symbiosis of Carpenter Bees with Uncharacterized Lactic Acid Bacteria Showing NAD Auxotrophy.</title>
        <authorList>
            <person name="Kawasaki S."/>
            <person name="Ozawa K."/>
            <person name="Mori T."/>
            <person name="Yamamoto A."/>
            <person name="Ito M."/>
            <person name="Ohkuma M."/>
            <person name="Sakamoto M."/>
            <person name="Matsutani M."/>
        </authorList>
    </citation>
    <scope>NUCLEOTIDE SEQUENCE [LARGE SCALE GENOMIC DNA]</scope>
    <source>
        <strain evidence="5 6">KimC2</strain>
    </source>
</reference>
<dbReference type="SUPFAM" id="SSF46689">
    <property type="entry name" value="Homeodomain-like"/>
    <property type="match status" value="1"/>
</dbReference>
<gene>
    <name evidence="5" type="ORF">KIMC2_11940</name>
</gene>
<dbReference type="AlphaFoldDB" id="A0AAU9CRR6"/>
<proteinExistence type="predicted"/>
<dbReference type="InterPro" id="IPR009057">
    <property type="entry name" value="Homeodomain-like_sf"/>
</dbReference>
<evidence type="ECO:0000313" key="5">
    <source>
        <dbReference type="EMBL" id="BDR56632.1"/>
    </source>
</evidence>
<evidence type="ECO:0000256" key="2">
    <source>
        <dbReference type="ARBA" id="ARBA00023125"/>
    </source>
</evidence>
<dbReference type="PROSITE" id="PS00041">
    <property type="entry name" value="HTH_ARAC_FAMILY_1"/>
    <property type="match status" value="1"/>
</dbReference>
<dbReference type="GO" id="GO:0043565">
    <property type="term" value="F:sequence-specific DNA binding"/>
    <property type="evidence" value="ECO:0007669"/>
    <property type="project" value="InterPro"/>
</dbReference>
<dbReference type="InterPro" id="IPR037923">
    <property type="entry name" value="HTH-like"/>
</dbReference>
<dbReference type="InterPro" id="IPR018062">
    <property type="entry name" value="HTH_AraC-typ_CS"/>
</dbReference>
<dbReference type="Gene3D" id="2.60.120.10">
    <property type="entry name" value="Jelly Rolls"/>
    <property type="match status" value="1"/>
</dbReference>
<keyword evidence="2" id="KW-0238">DNA-binding</keyword>
<evidence type="ECO:0000256" key="3">
    <source>
        <dbReference type="ARBA" id="ARBA00023163"/>
    </source>
</evidence>
<evidence type="ECO:0000313" key="6">
    <source>
        <dbReference type="Proteomes" id="UP001321804"/>
    </source>
</evidence>
<dbReference type="SMART" id="SM00342">
    <property type="entry name" value="HTH_ARAC"/>
    <property type="match status" value="1"/>
</dbReference>
<dbReference type="KEGG" id="xak:KIMC2_11940"/>
<accession>A0AAU9CRR6</accession>
<feature type="domain" description="HTH araC/xylS-type" evidence="4">
    <location>
        <begin position="233"/>
        <end position="330"/>
    </location>
</feature>
<protein>
    <submittedName>
        <fullName evidence="5">AraC family transcriptional regulator</fullName>
    </submittedName>
</protein>
<dbReference type="GO" id="GO:0003700">
    <property type="term" value="F:DNA-binding transcription factor activity"/>
    <property type="evidence" value="ECO:0007669"/>
    <property type="project" value="InterPro"/>
</dbReference>
<dbReference type="PANTHER" id="PTHR43280:SF28">
    <property type="entry name" value="HTH-TYPE TRANSCRIPTIONAL ACTIVATOR RHAS"/>
    <property type="match status" value="1"/>
</dbReference>
<dbReference type="InterPro" id="IPR014710">
    <property type="entry name" value="RmlC-like_jellyroll"/>
</dbReference>
<evidence type="ECO:0000256" key="1">
    <source>
        <dbReference type="ARBA" id="ARBA00023015"/>
    </source>
</evidence>
<evidence type="ECO:0000259" key="4">
    <source>
        <dbReference type="PROSITE" id="PS01124"/>
    </source>
</evidence>
<dbReference type="PRINTS" id="PR00032">
    <property type="entry name" value="HTHARAC"/>
</dbReference>
<dbReference type="InterPro" id="IPR018060">
    <property type="entry name" value="HTH_AraC"/>
</dbReference>